<feature type="compositionally biased region" description="Polar residues" evidence="2">
    <location>
        <begin position="14"/>
        <end position="37"/>
    </location>
</feature>
<dbReference type="SUPFAM" id="SSF57701">
    <property type="entry name" value="Zn2/Cys6 DNA-binding domain"/>
    <property type="match status" value="1"/>
</dbReference>
<keyword evidence="1" id="KW-0539">Nucleus</keyword>
<proteinExistence type="predicted"/>
<feature type="region of interest" description="Disordered" evidence="2">
    <location>
        <begin position="1"/>
        <end position="79"/>
    </location>
</feature>
<dbReference type="InterPro" id="IPR036864">
    <property type="entry name" value="Zn2-C6_fun-type_DNA-bd_sf"/>
</dbReference>
<evidence type="ECO:0000313" key="4">
    <source>
        <dbReference type="EMBL" id="SZF02716.1"/>
    </source>
</evidence>
<dbReference type="GO" id="GO:0000981">
    <property type="term" value="F:DNA-binding transcription factor activity, RNA polymerase II-specific"/>
    <property type="evidence" value="ECO:0007669"/>
    <property type="project" value="InterPro"/>
</dbReference>
<dbReference type="GO" id="GO:0008270">
    <property type="term" value="F:zinc ion binding"/>
    <property type="evidence" value="ECO:0007669"/>
    <property type="project" value="InterPro"/>
</dbReference>
<dbReference type="InterPro" id="IPR001138">
    <property type="entry name" value="Zn2Cys6_DnaBD"/>
</dbReference>
<organism evidence="4 5">
    <name type="scientific">Blumeria hordei</name>
    <name type="common">Barley powdery mildew</name>
    <name type="synonym">Blumeria graminis f. sp. hordei</name>
    <dbReference type="NCBI Taxonomy" id="2867405"/>
    <lineage>
        <taxon>Eukaryota</taxon>
        <taxon>Fungi</taxon>
        <taxon>Dikarya</taxon>
        <taxon>Ascomycota</taxon>
        <taxon>Pezizomycotina</taxon>
        <taxon>Leotiomycetes</taxon>
        <taxon>Erysiphales</taxon>
        <taxon>Erysiphaceae</taxon>
        <taxon>Blumeria</taxon>
    </lineage>
</organism>
<dbReference type="CDD" id="cd00067">
    <property type="entry name" value="GAL4"/>
    <property type="match status" value="1"/>
</dbReference>
<name>A0A383USH1_BLUHO</name>
<dbReference type="EMBL" id="UNSH01000045">
    <property type="protein sequence ID" value="SZF02716.1"/>
    <property type="molecule type" value="Genomic_DNA"/>
</dbReference>
<reference evidence="4 5" key="1">
    <citation type="submission" date="2017-11" db="EMBL/GenBank/DDBJ databases">
        <authorList>
            <person name="Kracher B."/>
        </authorList>
    </citation>
    <scope>NUCLEOTIDE SEQUENCE [LARGE SCALE GENOMIC DNA]</scope>
    <source>
        <strain evidence="4 5">RACE1</strain>
    </source>
</reference>
<protein>
    <recommendedName>
        <fullName evidence="3">Zn(2)-C6 fungal-type domain-containing protein</fullName>
    </recommendedName>
</protein>
<dbReference type="Proteomes" id="UP000275772">
    <property type="component" value="Unassembled WGS sequence"/>
</dbReference>
<evidence type="ECO:0000256" key="2">
    <source>
        <dbReference type="SAM" id="MobiDB-lite"/>
    </source>
</evidence>
<dbReference type="Gene3D" id="4.10.240.10">
    <property type="entry name" value="Zn(2)-C6 fungal-type DNA-binding domain"/>
    <property type="match status" value="1"/>
</dbReference>
<feature type="compositionally biased region" description="Polar residues" evidence="2">
    <location>
        <begin position="48"/>
        <end position="63"/>
    </location>
</feature>
<dbReference type="PROSITE" id="PS00463">
    <property type="entry name" value="ZN2_CY6_FUNGAL_1"/>
    <property type="match status" value="1"/>
</dbReference>
<dbReference type="PROSITE" id="PS50048">
    <property type="entry name" value="ZN2_CY6_FUNGAL_2"/>
    <property type="match status" value="1"/>
</dbReference>
<gene>
    <name evidence="4" type="ORF">BLGHR1_13501</name>
</gene>
<dbReference type="AlphaFoldDB" id="A0A383USH1"/>
<dbReference type="VEuPathDB" id="FungiDB:BLGHR1_13501"/>
<feature type="domain" description="Zn(2)-C6 fungal-type" evidence="3">
    <location>
        <begin position="85"/>
        <end position="119"/>
    </location>
</feature>
<dbReference type="SMART" id="SM00066">
    <property type="entry name" value="GAL4"/>
    <property type="match status" value="1"/>
</dbReference>
<evidence type="ECO:0000313" key="5">
    <source>
        <dbReference type="Proteomes" id="UP000275772"/>
    </source>
</evidence>
<dbReference type="Pfam" id="PF00172">
    <property type="entry name" value="Zn_clus"/>
    <property type="match status" value="1"/>
</dbReference>
<evidence type="ECO:0000259" key="3">
    <source>
        <dbReference type="PROSITE" id="PS50048"/>
    </source>
</evidence>
<sequence length="482" mass="53337">MAVPPPQRGRKMITRSSYNEDGSCPDRNQNPRRNTYPMSYEQIEASKKTPSTYNSSKSQFHVSKNSRDNKSSDPTTTTRRRIPIACGRCRKRKIRCSGDPGNGGPCANCKISGNEICQFLRVSSQLTTMKSDVAPMPIDYEPSVNNRMSCRNSTSYCPPQVCGVQGPLSFDPYSYRNQSIQPSLQPLMQSPMPSPIQSSIPNSAPTSLPSTLPYHLKTNSMYDMNTPYDFPVQNLEYGMQTSPTCALSLEQYSSDYSSPNLRVWNSTPNVAPALQYSRMPTFLGVSGAGPDNPAAAAEYQSHNYTMENKGRPMNGICPFPASNMRMAGDNIRQLPDPSANRPAIMPQFVRSSDNYTTQVFGNYQHDPDYAYLPTLRTHNMEGIQEESSLSHPYVTHANNDPGTLSSSHLAYGSQHLALNQPQEAYGASSHEALYPEKYPSPNMDMSDMSQVSTTGYPTPISIQMPFSPIDLQRCTPNSDSAP</sequence>
<evidence type="ECO:0000256" key="1">
    <source>
        <dbReference type="ARBA" id="ARBA00023242"/>
    </source>
</evidence>
<accession>A0A383USH1</accession>